<dbReference type="EMBL" id="BMPN01000001">
    <property type="protein sequence ID" value="GGJ45169.1"/>
    <property type="molecule type" value="Genomic_DNA"/>
</dbReference>
<keyword evidence="2" id="KW-1185">Reference proteome</keyword>
<sequence length="43" mass="4865">MNLSININGTVIKEAVSKEDNIIVIQAKKIEYPNKKDKKIPIL</sequence>
<dbReference type="Proteomes" id="UP000634435">
    <property type="component" value="Unassembled WGS sequence"/>
</dbReference>
<reference evidence="2" key="1">
    <citation type="journal article" date="2019" name="Int. J. Syst. Evol. Microbiol.">
        <title>The Global Catalogue of Microorganisms (GCM) 10K type strain sequencing project: providing services to taxonomists for standard genome sequencing and annotation.</title>
        <authorList>
            <consortium name="The Broad Institute Genomics Platform"/>
            <consortium name="The Broad Institute Genome Sequencing Center for Infectious Disease"/>
            <person name="Wu L."/>
            <person name="Ma J."/>
        </authorList>
    </citation>
    <scope>NUCLEOTIDE SEQUENCE [LARGE SCALE GENOMIC DNA]</scope>
    <source>
        <strain evidence="2">JCM 30071</strain>
    </source>
</reference>
<name>A0ABQ2D623_9BACI</name>
<organism evidence="1 2">
    <name type="scientific">Virgibacillus kapii</name>
    <dbReference type="NCBI Taxonomy" id="1638645"/>
    <lineage>
        <taxon>Bacteria</taxon>
        <taxon>Bacillati</taxon>
        <taxon>Bacillota</taxon>
        <taxon>Bacilli</taxon>
        <taxon>Bacillales</taxon>
        <taxon>Bacillaceae</taxon>
        <taxon>Virgibacillus</taxon>
    </lineage>
</organism>
<evidence type="ECO:0000313" key="2">
    <source>
        <dbReference type="Proteomes" id="UP000634435"/>
    </source>
</evidence>
<protein>
    <submittedName>
        <fullName evidence="1">Uncharacterized protein</fullName>
    </submittedName>
</protein>
<proteinExistence type="predicted"/>
<gene>
    <name evidence="1" type="ORF">GCM10007111_03970</name>
</gene>
<evidence type="ECO:0000313" key="1">
    <source>
        <dbReference type="EMBL" id="GGJ45169.1"/>
    </source>
</evidence>
<comment type="caution">
    <text evidence="1">The sequence shown here is derived from an EMBL/GenBank/DDBJ whole genome shotgun (WGS) entry which is preliminary data.</text>
</comment>
<accession>A0ABQ2D623</accession>